<organism evidence="2 3">
    <name type="scientific">Mikania micrantha</name>
    <name type="common">bitter vine</name>
    <dbReference type="NCBI Taxonomy" id="192012"/>
    <lineage>
        <taxon>Eukaryota</taxon>
        <taxon>Viridiplantae</taxon>
        <taxon>Streptophyta</taxon>
        <taxon>Embryophyta</taxon>
        <taxon>Tracheophyta</taxon>
        <taxon>Spermatophyta</taxon>
        <taxon>Magnoliopsida</taxon>
        <taxon>eudicotyledons</taxon>
        <taxon>Gunneridae</taxon>
        <taxon>Pentapetalae</taxon>
        <taxon>asterids</taxon>
        <taxon>campanulids</taxon>
        <taxon>Asterales</taxon>
        <taxon>Asteraceae</taxon>
        <taxon>Asteroideae</taxon>
        <taxon>Heliantheae alliance</taxon>
        <taxon>Eupatorieae</taxon>
        <taxon>Mikania</taxon>
    </lineage>
</organism>
<dbReference type="EMBL" id="SZYD01000009">
    <property type="protein sequence ID" value="KAD5318054.1"/>
    <property type="molecule type" value="Genomic_DNA"/>
</dbReference>
<evidence type="ECO:0000256" key="1">
    <source>
        <dbReference type="SAM" id="MobiDB-lite"/>
    </source>
</evidence>
<feature type="region of interest" description="Disordered" evidence="1">
    <location>
        <begin position="169"/>
        <end position="189"/>
    </location>
</feature>
<feature type="compositionally biased region" description="Acidic residues" evidence="1">
    <location>
        <begin position="180"/>
        <end position="189"/>
    </location>
</feature>
<keyword evidence="3" id="KW-1185">Reference proteome</keyword>
<reference evidence="2 3" key="1">
    <citation type="submission" date="2019-05" db="EMBL/GenBank/DDBJ databases">
        <title>Mikania micrantha, genome provides insights into the molecular mechanism of rapid growth.</title>
        <authorList>
            <person name="Liu B."/>
        </authorList>
    </citation>
    <scope>NUCLEOTIDE SEQUENCE [LARGE SCALE GENOMIC DNA]</scope>
    <source>
        <strain evidence="2">NLD-2019</strain>
        <tissue evidence="2">Leaf</tissue>
    </source>
</reference>
<accession>A0A5N6NU06</accession>
<gene>
    <name evidence="2" type="ORF">E3N88_18000</name>
</gene>
<dbReference type="Proteomes" id="UP000326396">
    <property type="component" value="Linkage Group LG17"/>
</dbReference>
<protein>
    <submittedName>
        <fullName evidence="2">Uncharacterized protein</fullName>
    </submittedName>
</protein>
<comment type="caution">
    <text evidence="2">The sequence shown here is derived from an EMBL/GenBank/DDBJ whole genome shotgun (WGS) entry which is preliminary data.</text>
</comment>
<dbReference type="AlphaFoldDB" id="A0A5N6NU06"/>
<name>A0A5N6NU06_9ASTR</name>
<evidence type="ECO:0000313" key="2">
    <source>
        <dbReference type="EMBL" id="KAD5318054.1"/>
    </source>
</evidence>
<sequence>MEFKSIIIGLNTCMIAYALRTNPVICERAIIEFWGSAKINGQNGQIEANVQGCKITVTEEIIRSTLENTSTCVETPSSLLETVSSYGANGNFWKKRRNIRPRIGTNFWYYGVNHGMGFQFVKVGIRKDEETRKGAQVTFRGLRPLEKFGRFEEVDGADQVNMPNVIVAEEHDIQPQMERPEDDQANPGT</sequence>
<proteinExistence type="predicted"/>
<evidence type="ECO:0000313" key="3">
    <source>
        <dbReference type="Proteomes" id="UP000326396"/>
    </source>
</evidence>